<dbReference type="GO" id="GO:1904263">
    <property type="term" value="P:positive regulation of TORC1 signaling"/>
    <property type="evidence" value="ECO:0007669"/>
    <property type="project" value="TreeGrafter"/>
</dbReference>
<dbReference type="GO" id="GO:0005634">
    <property type="term" value="C:nucleus"/>
    <property type="evidence" value="ECO:0007669"/>
    <property type="project" value="UniProtKB-SubCell"/>
</dbReference>
<feature type="compositionally biased region" description="Polar residues" evidence="4">
    <location>
        <begin position="403"/>
        <end position="415"/>
    </location>
</feature>
<dbReference type="InterPro" id="IPR036020">
    <property type="entry name" value="WW_dom_sf"/>
</dbReference>
<feature type="region of interest" description="Disordered" evidence="4">
    <location>
        <begin position="148"/>
        <end position="259"/>
    </location>
</feature>
<keyword evidence="3" id="KW-0539">Nucleus</keyword>
<dbReference type="OrthoDB" id="5394539at2759"/>
<keyword evidence="2" id="KW-0156">Chromatin regulator</keyword>
<dbReference type="EMBL" id="CAJFCV020000001">
    <property type="protein sequence ID" value="CAG9085476.1"/>
    <property type="molecule type" value="Genomic_DNA"/>
</dbReference>
<dbReference type="Proteomes" id="UP000582659">
    <property type="component" value="Unassembled WGS sequence"/>
</dbReference>
<evidence type="ECO:0000256" key="4">
    <source>
        <dbReference type="SAM" id="MobiDB-lite"/>
    </source>
</evidence>
<organism evidence="6 7">
    <name type="scientific">Bursaphelenchus xylophilus</name>
    <name type="common">Pinewood nematode worm</name>
    <name type="synonym">Aphelenchoides xylophilus</name>
    <dbReference type="NCBI Taxonomy" id="6326"/>
    <lineage>
        <taxon>Eukaryota</taxon>
        <taxon>Metazoa</taxon>
        <taxon>Ecdysozoa</taxon>
        <taxon>Nematoda</taxon>
        <taxon>Chromadorea</taxon>
        <taxon>Rhabditida</taxon>
        <taxon>Tylenchina</taxon>
        <taxon>Tylenchomorpha</taxon>
        <taxon>Aphelenchoidea</taxon>
        <taxon>Aphelenchoididae</taxon>
        <taxon>Bursaphelenchus</taxon>
    </lineage>
</organism>
<dbReference type="SMART" id="SM00456">
    <property type="entry name" value="WW"/>
    <property type="match status" value="1"/>
</dbReference>
<evidence type="ECO:0000313" key="6">
    <source>
        <dbReference type="EMBL" id="CAD5209972.1"/>
    </source>
</evidence>
<feature type="region of interest" description="Disordered" evidence="4">
    <location>
        <begin position="388"/>
        <end position="415"/>
    </location>
</feature>
<evidence type="ECO:0000259" key="5">
    <source>
        <dbReference type="PROSITE" id="PS50020"/>
    </source>
</evidence>
<dbReference type="CDD" id="cd00201">
    <property type="entry name" value="WW"/>
    <property type="match status" value="1"/>
</dbReference>
<dbReference type="PROSITE" id="PS50020">
    <property type="entry name" value="WW_DOMAIN_2"/>
    <property type="match status" value="1"/>
</dbReference>
<dbReference type="PANTHER" id="PTHR15911">
    <property type="entry name" value="WW DOMAIN-CONTAINING ADAPTER PROTEIN WITH COILED-COIL"/>
    <property type="match status" value="1"/>
</dbReference>
<reference evidence="6" key="1">
    <citation type="submission" date="2020-09" db="EMBL/GenBank/DDBJ databases">
        <authorList>
            <person name="Kikuchi T."/>
        </authorList>
    </citation>
    <scope>NUCLEOTIDE SEQUENCE</scope>
    <source>
        <strain evidence="6">Ka4C1</strain>
    </source>
</reference>
<dbReference type="GO" id="GO:0003682">
    <property type="term" value="F:chromatin binding"/>
    <property type="evidence" value="ECO:0007669"/>
    <property type="project" value="TreeGrafter"/>
</dbReference>
<keyword evidence="7" id="KW-1185">Reference proteome</keyword>
<dbReference type="Proteomes" id="UP000659654">
    <property type="component" value="Unassembled WGS sequence"/>
</dbReference>
<comment type="subcellular location">
    <subcellularLocation>
        <location evidence="1">Nucleus</location>
    </subcellularLocation>
</comment>
<protein>
    <submittedName>
        <fullName evidence="6">(pine wood nematode) hypothetical protein</fullName>
    </submittedName>
</protein>
<dbReference type="InterPro" id="IPR001202">
    <property type="entry name" value="WW_dom"/>
</dbReference>
<accession>A0A7I8XJ27</accession>
<comment type="caution">
    <text evidence="6">The sequence shown here is derived from an EMBL/GenBank/DDBJ whole genome shotgun (WGS) entry which is preliminary data.</text>
</comment>
<dbReference type="PANTHER" id="PTHR15911:SF6">
    <property type="entry name" value="WW DOMAIN-CONTAINING ADAPTER PROTEIN WITH COILED-COIL"/>
    <property type="match status" value="1"/>
</dbReference>
<dbReference type="SUPFAM" id="SSF51045">
    <property type="entry name" value="WW domain"/>
    <property type="match status" value="1"/>
</dbReference>
<dbReference type="Gene3D" id="2.20.70.10">
    <property type="match status" value="1"/>
</dbReference>
<dbReference type="SMR" id="A0A7I8XJ27"/>
<evidence type="ECO:0000256" key="3">
    <source>
        <dbReference type="ARBA" id="ARBA00023242"/>
    </source>
</evidence>
<name>A0A7I8XJ27_BURXY</name>
<dbReference type="GO" id="GO:0000993">
    <property type="term" value="F:RNA polymerase II complex binding"/>
    <property type="evidence" value="ECO:0007669"/>
    <property type="project" value="TreeGrafter"/>
</dbReference>
<dbReference type="Pfam" id="PF00397">
    <property type="entry name" value="WW"/>
    <property type="match status" value="1"/>
</dbReference>
<dbReference type="InterPro" id="IPR038867">
    <property type="entry name" value="WAC"/>
</dbReference>
<dbReference type="AlphaFoldDB" id="A0A7I8XJ27"/>
<feature type="compositionally biased region" description="Polar residues" evidence="4">
    <location>
        <begin position="164"/>
        <end position="193"/>
    </location>
</feature>
<evidence type="ECO:0000256" key="1">
    <source>
        <dbReference type="ARBA" id="ARBA00004123"/>
    </source>
</evidence>
<dbReference type="GO" id="GO:0006325">
    <property type="term" value="P:chromatin organization"/>
    <property type="evidence" value="ECO:0007669"/>
    <property type="project" value="UniProtKB-KW"/>
</dbReference>
<sequence>MFPNLSISAVAKTTSVKLTEKQLNTLEKISGLKFINETEVKMLEEDVHLANKIFKRNAEAVEPLFSMTEESINCPLREDQYVKTDRKKIFGNMDKTLEGFFLSPTLREVGPWSEQTSSSGKKYYYNHETEISQWEKPSVWREYEKKITEEKDRHRQPLTHDNAKPSTSYHHNASKESAGSLQSPFQGRNSYNPSKVREREESTGLEGPPIKRPFIPADKDSPKDVPTQGLPHLPSQTSIPTASPLLPQAPPPPVLPQEALTSRCDEPMDVATSPPQDSKEAKSSIHIPVPSVRPFDEAKYHLFYKPSNCSSLRKSLGAESSQLELKRTQEKLHKSRMALMELETSIISVQSLLFTAEAKSALLSEKFSFLDNQMEAIKHLQFKTETNSFPVSSKSQRIDHTNGTKGSEVTNGKAS</sequence>
<proteinExistence type="predicted"/>
<dbReference type="GO" id="GO:0010506">
    <property type="term" value="P:regulation of autophagy"/>
    <property type="evidence" value="ECO:0007669"/>
    <property type="project" value="TreeGrafter"/>
</dbReference>
<feature type="domain" description="WW" evidence="5">
    <location>
        <begin position="111"/>
        <end position="139"/>
    </location>
</feature>
<evidence type="ECO:0000256" key="2">
    <source>
        <dbReference type="ARBA" id="ARBA00022853"/>
    </source>
</evidence>
<gene>
    <name evidence="6" type="ORF">BXYJ_LOCUS1702</name>
</gene>
<evidence type="ECO:0000313" key="7">
    <source>
        <dbReference type="Proteomes" id="UP000659654"/>
    </source>
</evidence>
<dbReference type="EMBL" id="CAJFDI010000001">
    <property type="protein sequence ID" value="CAD5209972.1"/>
    <property type="molecule type" value="Genomic_DNA"/>
</dbReference>
<dbReference type="PROSITE" id="PS01159">
    <property type="entry name" value="WW_DOMAIN_1"/>
    <property type="match status" value="1"/>
</dbReference>